<dbReference type="PANTHER" id="PTHR44099:SF4">
    <property type="entry name" value="RABCONNECTIN-3B, ISOFORM A"/>
    <property type="match status" value="1"/>
</dbReference>
<keyword evidence="2" id="KW-0677">Repeat</keyword>
<dbReference type="GO" id="GO:0005737">
    <property type="term" value="C:cytoplasm"/>
    <property type="evidence" value="ECO:0007669"/>
    <property type="project" value="TreeGrafter"/>
</dbReference>
<keyword evidence="1 3" id="KW-0853">WD repeat</keyword>
<name>A0A8D8WIM9_9HEMI</name>
<dbReference type="InterPro" id="IPR019775">
    <property type="entry name" value="WD40_repeat_CS"/>
</dbReference>
<dbReference type="PANTHER" id="PTHR44099">
    <property type="entry name" value="RABCONNECTIN-3B, ISOFORM A"/>
    <property type="match status" value="1"/>
</dbReference>
<dbReference type="SUPFAM" id="SSF50978">
    <property type="entry name" value="WD40 repeat-like"/>
    <property type="match status" value="1"/>
</dbReference>
<feature type="repeat" description="WD" evidence="3">
    <location>
        <begin position="117"/>
        <end position="156"/>
    </location>
</feature>
<dbReference type="InterPro" id="IPR015943">
    <property type="entry name" value="WD40/YVTN_repeat-like_dom_sf"/>
</dbReference>
<dbReference type="InterPro" id="IPR049916">
    <property type="entry name" value="WDR72-like"/>
</dbReference>
<dbReference type="Pfam" id="PF00400">
    <property type="entry name" value="WD40"/>
    <property type="match status" value="2"/>
</dbReference>
<evidence type="ECO:0000313" key="4">
    <source>
        <dbReference type="EMBL" id="CAG6661618.1"/>
    </source>
</evidence>
<dbReference type="InterPro" id="IPR036322">
    <property type="entry name" value="WD40_repeat_dom_sf"/>
</dbReference>
<dbReference type="PROSITE" id="PS50294">
    <property type="entry name" value="WD_REPEATS_REGION"/>
    <property type="match status" value="1"/>
</dbReference>
<evidence type="ECO:0000256" key="2">
    <source>
        <dbReference type="ARBA" id="ARBA00022737"/>
    </source>
</evidence>
<dbReference type="Gene3D" id="2.130.10.10">
    <property type="entry name" value="YVTN repeat-like/Quinoprotein amine dehydrogenase"/>
    <property type="match status" value="1"/>
</dbReference>
<dbReference type="PROSITE" id="PS00678">
    <property type="entry name" value="WD_REPEATS_1"/>
    <property type="match status" value="1"/>
</dbReference>
<reference evidence="4" key="1">
    <citation type="submission" date="2021-05" db="EMBL/GenBank/DDBJ databases">
        <authorList>
            <person name="Alioto T."/>
            <person name="Alioto T."/>
            <person name="Gomez Garrido J."/>
        </authorList>
    </citation>
    <scope>NUCLEOTIDE SEQUENCE</scope>
</reference>
<dbReference type="PROSITE" id="PS50082">
    <property type="entry name" value="WD_REPEATS_2"/>
    <property type="match status" value="2"/>
</dbReference>
<proteinExistence type="predicted"/>
<accession>A0A8D8WIM9</accession>
<evidence type="ECO:0000256" key="1">
    <source>
        <dbReference type="ARBA" id="ARBA00022574"/>
    </source>
</evidence>
<feature type="repeat" description="WD" evidence="3">
    <location>
        <begin position="21"/>
        <end position="68"/>
    </location>
</feature>
<protein>
    <submittedName>
        <fullName evidence="4">WD repeat-containing protein 7</fullName>
    </submittedName>
</protein>
<dbReference type="AlphaFoldDB" id="A0A8D8WIM9"/>
<dbReference type="SMART" id="SM00320">
    <property type="entry name" value="WD40"/>
    <property type="match status" value="3"/>
</dbReference>
<organism evidence="4">
    <name type="scientific">Cacopsylla melanoneura</name>
    <dbReference type="NCBI Taxonomy" id="428564"/>
    <lineage>
        <taxon>Eukaryota</taxon>
        <taxon>Metazoa</taxon>
        <taxon>Ecdysozoa</taxon>
        <taxon>Arthropoda</taxon>
        <taxon>Hexapoda</taxon>
        <taxon>Insecta</taxon>
        <taxon>Pterygota</taxon>
        <taxon>Neoptera</taxon>
        <taxon>Paraneoptera</taxon>
        <taxon>Hemiptera</taxon>
        <taxon>Sternorrhyncha</taxon>
        <taxon>Psylloidea</taxon>
        <taxon>Psyllidae</taxon>
        <taxon>Psyllinae</taxon>
        <taxon>Cacopsylla</taxon>
    </lineage>
</organism>
<evidence type="ECO:0000256" key="3">
    <source>
        <dbReference type="PROSITE-ProRule" id="PRU00221"/>
    </source>
</evidence>
<sequence>MLQLLHGSHQQYDDWPPHQLLVGHQGRVNCLLYPNHVHPRYEKSHLLSGGEDFAVCLWDLYAGTLLHRFCVHAGEITQLLVPPNTCSPRILKCICSVGSDHSVTLLSLAERKCVVLASRHLFPVTNIKWRPLDDFMIIGCSDGTVYVWQMETGYER</sequence>
<dbReference type="InterPro" id="IPR001680">
    <property type="entry name" value="WD40_rpt"/>
</dbReference>
<dbReference type="EMBL" id="HBUF01200221">
    <property type="protein sequence ID" value="CAG6661618.1"/>
    <property type="molecule type" value="Transcribed_RNA"/>
</dbReference>